<evidence type="ECO:0000313" key="1">
    <source>
        <dbReference type="EMBL" id="CAB5178508.1"/>
    </source>
</evidence>
<sequence length="117" mass="13250">MEMNNRTLTVEALYRELAELMSENRGSEPVYAWLNHDGEPFAISSVDELREGCVELNLVDLRVKTFEVLVKRVVMQKVLVDAISADEAVAQWHHVAEPTDEQGEVSTMVYSVKEQGK</sequence>
<dbReference type="EMBL" id="LR798205">
    <property type="protein sequence ID" value="CAB5178508.1"/>
    <property type="molecule type" value="Genomic_DNA"/>
</dbReference>
<name>A0A6J7WA17_9CAUD</name>
<accession>A0A6J7WA17</accession>
<protein>
    <submittedName>
        <fullName evidence="1">Uncharacterized protein</fullName>
    </submittedName>
</protein>
<proteinExistence type="predicted"/>
<organism evidence="1">
    <name type="scientific">uncultured Caudovirales phage</name>
    <dbReference type="NCBI Taxonomy" id="2100421"/>
    <lineage>
        <taxon>Viruses</taxon>
        <taxon>Duplodnaviria</taxon>
        <taxon>Heunggongvirae</taxon>
        <taxon>Uroviricota</taxon>
        <taxon>Caudoviricetes</taxon>
        <taxon>Peduoviridae</taxon>
        <taxon>Maltschvirus</taxon>
        <taxon>Maltschvirus maltsch</taxon>
    </lineage>
</organism>
<gene>
    <name evidence="1" type="ORF">UFOVP156_5</name>
</gene>
<reference evidence="1" key="1">
    <citation type="submission" date="2020-05" db="EMBL/GenBank/DDBJ databases">
        <authorList>
            <person name="Chiriac C."/>
            <person name="Salcher M."/>
            <person name="Ghai R."/>
            <person name="Kavagutti S V."/>
        </authorList>
    </citation>
    <scope>NUCLEOTIDE SEQUENCE</scope>
</reference>